<keyword evidence="3" id="KW-1185">Reference proteome</keyword>
<accession>A0AAW2ZM30</accession>
<sequence length="68" mass="7505">MGFWLSDLIVSTTLFVNAAAVINFTISNATTEDHFVEEGETEMRGISAQKTTIGDTVKQVLTDLRTLR</sequence>
<reference evidence="2 3" key="1">
    <citation type="submission" date="2024-03" db="EMBL/GenBank/DDBJ databases">
        <title>The Acrasis kona genome and developmental transcriptomes reveal deep origins of eukaryotic multicellular pathways.</title>
        <authorList>
            <person name="Sheikh S."/>
            <person name="Fu C.-J."/>
            <person name="Brown M.W."/>
            <person name="Baldauf S.L."/>
        </authorList>
    </citation>
    <scope>NUCLEOTIDE SEQUENCE [LARGE SCALE GENOMIC DNA]</scope>
    <source>
        <strain evidence="2 3">ATCC MYA-3509</strain>
    </source>
</reference>
<keyword evidence="1" id="KW-0732">Signal</keyword>
<proteinExistence type="predicted"/>
<feature type="chain" id="PRO_5043777877" evidence="1">
    <location>
        <begin position="21"/>
        <end position="68"/>
    </location>
</feature>
<gene>
    <name evidence="2" type="ORF">AKO1_003001</name>
</gene>
<dbReference type="AlphaFoldDB" id="A0AAW2ZM30"/>
<feature type="signal peptide" evidence="1">
    <location>
        <begin position="1"/>
        <end position="20"/>
    </location>
</feature>
<dbReference type="EMBL" id="JAOPGA020001692">
    <property type="protein sequence ID" value="KAL0490520.1"/>
    <property type="molecule type" value="Genomic_DNA"/>
</dbReference>
<comment type="caution">
    <text evidence="2">The sequence shown here is derived from an EMBL/GenBank/DDBJ whole genome shotgun (WGS) entry which is preliminary data.</text>
</comment>
<evidence type="ECO:0000313" key="2">
    <source>
        <dbReference type="EMBL" id="KAL0490520.1"/>
    </source>
</evidence>
<protein>
    <submittedName>
        <fullName evidence="2">Uncharacterized protein</fullName>
    </submittedName>
</protein>
<evidence type="ECO:0000313" key="3">
    <source>
        <dbReference type="Proteomes" id="UP001431209"/>
    </source>
</evidence>
<evidence type="ECO:0000256" key="1">
    <source>
        <dbReference type="SAM" id="SignalP"/>
    </source>
</evidence>
<dbReference type="Proteomes" id="UP001431209">
    <property type="component" value="Unassembled WGS sequence"/>
</dbReference>
<organism evidence="2 3">
    <name type="scientific">Acrasis kona</name>
    <dbReference type="NCBI Taxonomy" id="1008807"/>
    <lineage>
        <taxon>Eukaryota</taxon>
        <taxon>Discoba</taxon>
        <taxon>Heterolobosea</taxon>
        <taxon>Tetramitia</taxon>
        <taxon>Eutetramitia</taxon>
        <taxon>Acrasidae</taxon>
        <taxon>Acrasis</taxon>
    </lineage>
</organism>
<name>A0AAW2ZM30_9EUKA</name>